<dbReference type="NCBIfam" id="TIGR02067">
    <property type="entry name" value="his_9_HisN"/>
    <property type="match status" value="1"/>
</dbReference>
<dbReference type="GO" id="GO:0046872">
    <property type="term" value="F:metal ion binding"/>
    <property type="evidence" value="ECO:0007669"/>
    <property type="project" value="UniProtKB-KW"/>
</dbReference>
<evidence type="ECO:0000256" key="10">
    <source>
        <dbReference type="ARBA" id="ARBA00033209"/>
    </source>
</evidence>
<dbReference type="GO" id="GO:0004401">
    <property type="term" value="F:histidinol-phosphatase activity"/>
    <property type="evidence" value="ECO:0007669"/>
    <property type="project" value="UniProtKB-EC"/>
</dbReference>
<evidence type="ECO:0000256" key="2">
    <source>
        <dbReference type="ARBA" id="ARBA00004970"/>
    </source>
</evidence>
<proteinExistence type="inferred from homology"/>
<dbReference type="GO" id="GO:0000105">
    <property type="term" value="P:L-histidine biosynthetic process"/>
    <property type="evidence" value="ECO:0007669"/>
    <property type="project" value="UniProtKB-UniPathway"/>
</dbReference>
<dbReference type="InterPro" id="IPR051090">
    <property type="entry name" value="Inositol_monoP_superfamily"/>
</dbReference>
<evidence type="ECO:0000256" key="6">
    <source>
        <dbReference type="ARBA" id="ARBA00022723"/>
    </source>
</evidence>
<dbReference type="InterPro" id="IPR011809">
    <property type="entry name" value="His_9_proposed"/>
</dbReference>
<evidence type="ECO:0000256" key="9">
    <source>
        <dbReference type="ARBA" id="ARBA00023102"/>
    </source>
</evidence>
<dbReference type="Gene3D" id="3.30.540.10">
    <property type="entry name" value="Fructose-1,6-Bisphosphatase, subunit A, domain 1"/>
    <property type="match status" value="1"/>
</dbReference>
<dbReference type="PANTHER" id="PTHR43200">
    <property type="entry name" value="PHOSPHATASE"/>
    <property type="match status" value="1"/>
</dbReference>
<comment type="similarity">
    <text evidence="3">Belongs to the inositol monophosphatase superfamily.</text>
</comment>
<keyword evidence="8" id="KW-0460">Magnesium</keyword>
<evidence type="ECO:0000256" key="5">
    <source>
        <dbReference type="ARBA" id="ARBA00022605"/>
    </source>
</evidence>
<dbReference type="EC" id="3.1.3.15" evidence="4"/>
<dbReference type="SUPFAM" id="SSF56655">
    <property type="entry name" value="Carbohydrate phosphatase"/>
    <property type="match status" value="1"/>
</dbReference>
<evidence type="ECO:0000256" key="7">
    <source>
        <dbReference type="ARBA" id="ARBA00022801"/>
    </source>
</evidence>
<comment type="pathway">
    <text evidence="2">Amino-acid biosynthesis; L-histidine biosynthesis; L-histidine from 5-phospho-alpha-D-ribose 1-diphosphate: step 8/9.</text>
</comment>
<dbReference type="InterPro" id="IPR000760">
    <property type="entry name" value="Inositol_monophosphatase-like"/>
</dbReference>
<evidence type="ECO:0000256" key="3">
    <source>
        <dbReference type="ARBA" id="ARBA00009759"/>
    </source>
</evidence>
<comment type="catalytic activity">
    <reaction evidence="11">
        <text>L-histidinol phosphate + H2O = L-histidinol + phosphate</text>
        <dbReference type="Rhea" id="RHEA:14465"/>
        <dbReference type="ChEBI" id="CHEBI:15377"/>
        <dbReference type="ChEBI" id="CHEBI:43474"/>
        <dbReference type="ChEBI" id="CHEBI:57699"/>
        <dbReference type="ChEBI" id="CHEBI:57980"/>
        <dbReference type="EC" id="3.1.3.15"/>
    </reaction>
</comment>
<gene>
    <name evidence="12" type="ORF">MNBD_ALPHA06-1389</name>
</gene>
<keyword evidence="7 12" id="KW-0378">Hydrolase</keyword>
<keyword evidence="9" id="KW-0368">Histidine biosynthesis</keyword>
<dbReference type="InterPro" id="IPR020583">
    <property type="entry name" value="Inositol_monoP_metal-BS"/>
</dbReference>
<evidence type="ECO:0000256" key="4">
    <source>
        <dbReference type="ARBA" id="ARBA00013085"/>
    </source>
</evidence>
<comment type="cofactor">
    <cofactor evidence="1">
        <name>Mg(2+)</name>
        <dbReference type="ChEBI" id="CHEBI:18420"/>
    </cofactor>
</comment>
<dbReference type="PANTHER" id="PTHR43200:SF6">
    <property type="entry name" value="3'(2'),5'-BISPHOSPHATE NUCLEOTIDASE"/>
    <property type="match status" value="1"/>
</dbReference>
<keyword evidence="5" id="KW-0028">Amino-acid biosynthesis</keyword>
<keyword evidence="6" id="KW-0479">Metal-binding</keyword>
<dbReference type="FunFam" id="3.30.540.10:FF:000030">
    <property type="entry name" value="Inositol monophosphatase"/>
    <property type="match status" value="1"/>
</dbReference>
<dbReference type="PROSITE" id="PS00629">
    <property type="entry name" value="IMP_1"/>
    <property type="match status" value="1"/>
</dbReference>
<dbReference type="Pfam" id="PF00459">
    <property type="entry name" value="Inositol_P"/>
    <property type="match status" value="1"/>
</dbReference>
<evidence type="ECO:0000256" key="1">
    <source>
        <dbReference type="ARBA" id="ARBA00001946"/>
    </source>
</evidence>
<dbReference type="PRINTS" id="PR00377">
    <property type="entry name" value="IMPHPHTASES"/>
</dbReference>
<name>A0A3B0SAQ9_9ZZZZ</name>
<reference evidence="12" key="1">
    <citation type="submission" date="2018-06" db="EMBL/GenBank/DDBJ databases">
        <authorList>
            <person name="Zhirakovskaya E."/>
        </authorList>
    </citation>
    <scope>NUCLEOTIDE SEQUENCE</scope>
</reference>
<accession>A0A3B0SAQ9</accession>
<organism evidence="12">
    <name type="scientific">hydrothermal vent metagenome</name>
    <dbReference type="NCBI Taxonomy" id="652676"/>
    <lineage>
        <taxon>unclassified sequences</taxon>
        <taxon>metagenomes</taxon>
        <taxon>ecological metagenomes</taxon>
    </lineage>
</organism>
<evidence type="ECO:0000256" key="11">
    <source>
        <dbReference type="ARBA" id="ARBA00049158"/>
    </source>
</evidence>
<dbReference type="CDD" id="cd01641">
    <property type="entry name" value="Bacterial_IMPase_like_1"/>
    <property type="match status" value="1"/>
</dbReference>
<evidence type="ECO:0000313" key="12">
    <source>
        <dbReference type="EMBL" id="VAV98006.1"/>
    </source>
</evidence>
<dbReference type="Gene3D" id="3.40.190.80">
    <property type="match status" value="1"/>
</dbReference>
<dbReference type="AlphaFoldDB" id="A0A3B0SAQ9"/>
<dbReference type="EMBL" id="UOEE01000254">
    <property type="protein sequence ID" value="VAV98006.1"/>
    <property type="molecule type" value="Genomic_DNA"/>
</dbReference>
<evidence type="ECO:0000256" key="8">
    <source>
        <dbReference type="ARBA" id="ARBA00022842"/>
    </source>
</evidence>
<sequence>MTKITEFEALLERLADAAGAQILPYFRTNLAIDNKLENDGFDPVTLADRAGERVIRDMIKQAFPDHGIRGEEYGTKPANSRYCWVIDPIDGTRAFISGLPVWGVLIALLEDGEPVLGLMDQPFTGERFLGGPKGAVFCHQDQQTPMQVRACPDLATATLSTTDPNLFVADEVQVFENLRRRTRLQRYGLDCYAYATLAMGGMDIVVETGLQDYDICALIPVVQAAGGQITTWSGKPAQGGGQVLATGDHRLHEQALAILSDAAQD</sequence>
<protein>
    <recommendedName>
        <fullName evidence="4">histidinol-phosphatase</fullName>
        <ecNumber evidence="4">3.1.3.15</ecNumber>
    </recommendedName>
    <alternativeName>
        <fullName evidence="10">Histidinol-phosphate phosphatase</fullName>
    </alternativeName>
</protein>
<dbReference type="UniPathway" id="UPA00031">
    <property type="reaction ID" value="UER00013"/>
</dbReference>